<accession>A0A521AJP9</accession>
<keyword evidence="3" id="KW-1185">Reference proteome</keyword>
<dbReference type="EMBL" id="FXTO01000001">
    <property type="protein sequence ID" value="SMO35055.1"/>
    <property type="molecule type" value="Genomic_DNA"/>
</dbReference>
<dbReference type="InterPro" id="IPR005135">
    <property type="entry name" value="Endo/exonuclease/phosphatase"/>
</dbReference>
<gene>
    <name evidence="2" type="ORF">SAMN06265173_101206</name>
</gene>
<dbReference type="Gene3D" id="3.60.10.10">
    <property type="entry name" value="Endonuclease/exonuclease/phosphatase"/>
    <property type="match status" value="1"/>
</dbReference>
<organism evidence="2 3">
    <name type="scientific">Thalassovita litoralis</name>
    <dbReference type="NCBI Taxonomy" id="1010611"/>
    <lineage>
        <taxon>Bacteria</taxon>
        <taxon>Pseudomonadati</taxon>
        <taxon>Pseudomonadota</taxon>
        <taxon>Alphaproteobacteria</taxon>
        <taxon>Rhodobacterales</taxon>
        <taxon>Roseobacteraceae</taxon>
        <taxon>Thalassovita</taxon>
    </lineage>
</organism>
<keyword evidence="2" id="KW-0255">Endonuclease</keyword>
<evidence type="ECO:0000313" key="3">
    <source>
        <dbReference type="Proteomes" id="UP000316030"/>
    </source>
</evidence>
<keyword evidence="2" id="KW-0269">Exonuclease</keyword>
<dbReference type="SUPFAM" id="SSF56219">
    <property type="entry name" value="DNase I-like"/>
    <property type="match status" value="1"/>
</dbReference>
<keyword evidence="2" id="KW-0378">Hydrolase</keyword>
<evidence type="ECO:0000259" key="1">
    <source>
        <dbReference type="Pfam" id="PF03372"/>
    </source>
</evidence>
<feature type="domain" description="Endonuclease/exonuclease/phosphatase" evidence="1">
    <location>
        <begin position="15"/>
        <end position="298"/>
    </location>
</feature>
<dbReference type="InterPro" id="IPR036691">
    <property type="entry name" value="Endo/exonu/phosph_ase_sf"/>
</dbReference>
<keyword evidence="2" id="KW-0540">Nuclease</keyword>
<sequence length="337" mass="36289">MFAALPVWAGSIRVATYNTELSRDGPGLLLRDIRRGDSQALAVAQVIAAAHPDILLLQNIDYDRRLATAKALSALIADAGHVFPHMLAFAPNAGLPTGYDLNADGRRWGPADAQGFGRFAGQGGMLLLSRYPFEETEDYSPLLWRDMAWTDPAAITQAWGDVAGLRLAAVGAWRVRVRTGAGPLTVLAFHAAPPVFDGPEDRNGLRNQDQLLFWAHKIAQMAGPLVLLGDANNDPAKGDGRKAAIRALLTHPRLTDPLPDRPTVDWQDLGLGWMRVDYALPSRDLAVTGAGVADTPRAEQASRHRLVWVDLMLGANAQPPPPMPALVGLGESRATVH</sequence>
<reference evidence="2 3" key="1">
    <citation type="submission" date="2017-05" db="EMBL/GenBank/DDBJ databases">
        <authorList>
            <person name="Varghese N."/>
            <person name="Submissions S."/>
        </authorList>
    </citation>
    <scope>NUCLEOTIDE SEQUENCE [LARGE SCALE GENOMIC DNA]</scope>
    <source>
        <strain evidence="2 3">DSM 29506</strain>
    </source>
</reference>
<dbReference type="Proteomes" id="UP000316030">
    <property type="component" value="Unassembled WGS sequence"/>
</dbReference>
<evidence type="ECO:0000313" key="2">
    <source>
        <dbReference type="EMBL" id="SMO35055.1"/>
    </source>
</evidence>
<name>A0A521AJP9_9RHOB</name>
<dbReference type="GO" id="GO:0004519">
    <property type="term" value="F:endonuclease activity"/>
    <property type="evidence" value="ECO:0007669"/>
    <property type="project" value="UniProtKB-KW"/>
</dbReference>
<dbReference type="GO" id="GO:0004527">
    <property type="term" value="F:exonuclease activity"/>
    <property type="evidence" value="ECO:0007669"/>
    <property type="project" value="UniProtKB-KW"/>
</dbReference>
<protein>
    <submittedName>
        <fullName evidence="2">Endonuclease/Exonuclease/phosphatase family protein</fullName>
    </submittedName>
</protein>
<dbReference type="Pfam" id="PF03372">
    <property type="entry name" value="Exo_endo_phos"/>
    <property type="match status" value="1"/>
</dbReference>
<dbReference type="AlphaFoldDB" id="A0A521AJP9"/>
<proteinExistence type="predicted"/>